<reference evidence="6 7" key="1">
    <citation type="submission" date="2024-02" db="EMBL/GenBank/DDBJ databases">
        <title>First draft genome assembly of two strains of Seiridium cardinale.</title>
        <authorList>
            <person name="Emiliani G."/>
            <person name="Scali E."/>
        </authorList>
    </citation>
    <scope>NUCLEOTIDE SEQUENCE [LARGE SCALE GENOMIC DNA]</scope>
    <source>
        <strain evidence="6 7">BM-138-000479</strain>
    </source>
</reference>
<evidence type="ECO:0000256" key="1">
    <source>
        <dbReference type="ARBA" id="ARBA00004574"/>
    </source>
</evidence>
<comment type="subcellular location">
    <subcellularLocation>
        <location evidence="1">Chromosome</location>
        <location evidence="1">Telomere</location>
    </subcellularLocation>
</comment>
<accession>A0ABR2Y1K4</accession>
<proteinExistence type="predicted"/>
<evidence type="ECO:0000259" key="5">
    <source>
        <dbReference type="PROSITE" id="PS50076"/>
    </source>
</evidence>
<keyword evidence="7" id="KW-1185">Reference proteome</keyword>
<sequence length="512" mass="57844">MSDSESEDIPQETNIDPYEILEVDRKATADQIKSAYRKQALKTHPDKVSGSDAEKQAAKEKFQQVALAYAVLSDSVRRKRYDATGDTSETLSSSDFSWTDFYAEQFRDAVSEDAINKFAEKYKKSDEEKDDLLVAYEKHKGNMDRIYEEVMLSNVLEDDERFRGIIDEAIASKDVKAFKAYTNESKKSKDARTKTAKGEATEAEEYAKELGVHDKLFNNKKGKKSKKDPEADLAALIQRNQKSREGFLDNLAAKYGGGTSNMPSEEEFQAASKKLGKRKSPADDNPKSSKGGRSQDDTFFHLNHPIRWVRVVGLVVAIDSFYGRRVYTVDDSTGVCIECTVGLPPSTQASGEKAREDVEKAAGADQNADLNTNLYAAIDVGMVVDVKGNLKLFRDQKQIKIQKMQHVRSTSQEVEFWNKIRDFKSDVLSKPWVLDRKILRRLEKENRTDVDSKEKERRQRKKKEEAEREDASKRRSRSGPAYGNSGLKKAYRPSRLSSVTTVEEGQFDALGL</sequence>
<organism evidence="6 7">
    <name type="scientific">Seiridium cardinale</name>
    <dbReference type="NCBI Taxonomy" id="138064"/>
    <lineage>
        <taxon>Eukaryota</taxon>
        <taxon>Fungi</taxon>
        <taxon>Dikarya</taxon>
        <taxon>Ascomycota</taxon>
        <taxon>Pezizomycotina</taxon>
        <taxon>Sordariomycetes</taxon>
        <taxon>Xylariomycetidae</taxon>
        <taxon>Amphisphaeriales</taxon>
        <taxon>Sporocadaceae</taxon>
        <taxon>Seiridium</taxon>
    </lineage>
</organism>
<dbReference type="SMART" id="SM00271">
    <property type="entry name" value="DnaJ"/>
    <property type="match status" value="1"/>
</dbReference>
<evidence type="ECO:0000313" key="7">
    <source>
        <dbReference type="Proteomes" id="UP001465668"/>
    </source>
</evidence>
<feature type="compositionally biased region" description="Basic and acidic residues" evidence="4">
    <location>
        <begin position="280"/>
        <end position="296"/>
    </location>
</feature>
<dbReference type="Pfam" id="PF00226">
    <property type="entry name" value="DnaJ"/>
    <property type="match status" value="1"/>
</dbReference>
<feature type="compositionally biased region" description="Basic and acidic residues" evidence="4">
    <location>
        <begin position="446"/>
        <end position="473"/>
    </location>
</feature>
<dbReference type="Pfam" id="PF10451">
    <property type="entry name" value="Stn1"/>
    <property type="match status" value="2"/>
</dbReference>
<dbReference type="InterPro" id="IPR001623">
    <property type="entry name" value="DnaJ_domain"/>
</dbReference>
<dbReference type="SUPFAM" id="SSF46565">
    <property type="entry name" value="Chaperone J-domain"/>
    <property type="match status" value="1"/>
</dbReference>
<dbReference type="InterPro" id="IPR036869">
    <property type="entry name" value="J_dom_sf"/>
</dbReference>
<protein>
    <submittedName>
        <fullName evidence="6">J domain-containing protein</fullName>
    </submittedName>
</protein>
<dbReference type="PANTHER" id="PTHR44144">
    <property type="entry name" value="DNAJ HOMOLOG SUBFAMILY C MEMBER 9"/>
    <property type="match status" value="1"/>
</dbReference>
<keyword evidence="2" id="KW-0158">Chromosome</keyword>
<dbReference type="EMBL" id="JARVKM010000008">
    <property type="protein sequence ID" value="KAK9779967.1"/>
    <property type="molecule type" value="Genomic_DNA"/>
</dbReference>
<name>A0ABR2Y1K4_9PEZI</name>
<dbReference type="PANTHER" id="PTHR44144:SF1">
    <property type="entry name" value="DNAJ HOMOLOG SUBFAMILY C MEMBER 9"/>
    <property type="match status" value="1"/>
</dbReference>
<evidence type="ECO:0000313" key="6">
    <source>
        <dbReference type="EMBL" id="KAK9779967.1"/>
    </source>
</evidence>
<dbReference type="Gene3D" id="2.40.50.140">
    <property type="entry name" value="Nucleic acid-binding proteins"/>
    <property type="match status" value="1"/>
</dbReference>
<dbReference type="InterPro" id="IPR056453">
    <property type="entry name" value="HTH_DNAJC9"/>
</dbReference>
<dbReference type="InterPro" id="IPR018253">
    <property type="entry name" value="DnaJ_domain_CS"/>
</dbReference>
<dbReference type="InterPro" id="IPR018856">
    <property type="entry name" value="Stn1_N"/>
</dbReference>
<dbReference type="PROSITE" id="PS50076">
    <property type="entry name" value="DNAJ_2"/>
    <property type="match status" value="1"/>
</dbReference>
<dbReference type="CDD" id="cd06257">
    <property type="entry name" value="DnaJ"/>
    <property type="match status" value="1"/>
</dbReference>
<feature type="compositionally biased region" description="Acidic residues" evidence="4">
    <location>
        <begin position="1"/>
        <end position="10"/>
    </location>
</feature>
<evidence type="ECO:0000256" key="4">
    <source>
        <dbReference type="SAM" id="MobiDB-lite"/>
    </source>
</evidence>
<comment type="caution">
    <text evidence="6">The sequence shown here is derived from an EMBL/GenBank/DDBJ whole genome shotgun (WGS) entry which is preliminary data.</text>
</comment>
<evidence type="ECO:0000256" key="3">
    <source>
        <dbReference type="ARBA" id="ARBA00022895"/>
    </source>
</evidence>
<gene>
    <name evidence="6" type="ORF">SCAR479_03091</name>
</gene>
<feature type="region of interest" description="Disordered" evidence="4">
    <location>
        <begin position="256"/>
        <end position="296"/>
    </location>
</feature>
<evidence type="ECO:0000256" key="2">
    <source>
        <dbReference type="ARBA" id="ARBA00022454"/>
    </source>
</evidence>
<dbReference type="SUPFAM" id="SSF50249">
    <property type="entry name" value="Nucleic acid-binding proteins"/>
    <property type="match status" value="1"/>
</dbReference>
<feature type="domain" description="J" evidence="5">
    <location>
        <begin position="16"/>
        <end position="85"/>
    </location>
</feature>
<dbReference type="Gene3D" id="1.10.287.110">
    <property type="entry name" value="DnaJ domain"/>
    <property type="match status" value="1"/>
</dbReference>
<dbReference type="PRINTS" id="PR00625">
    <property type="entry name" value="JDOMAIN"/>
</dbReference>
<dbReference type="Proteomes" id="UP001465668">
    <property type="component" value="Unassembled WGS sequence"/>
</dbReference>
<dbReference type="InterPro" id="IPR012340">
    <property type="entry name" value="NA-bd_OB-fold"/>
</dbReference>
<feature type="region of interest" description="Disordered" evidence="4">
    <location>
        <begin position="1"/>
        <end position="21"/>
    </location>
</feature>
<dbReference type="PROSITE" id="PS00636">
    <property type="entry name" value="DNAJ_1"/>
    <property type="match status" value="1"/>
</dbReference>
<dbReference type="Pfam" id="PF23302">
    <property type="entry name" value="HTH_DNAJC9"/>
    <property type="match status" value="1"/>
</dbReference>
<dbReference type="InterPro" id="IPR052594">
    <property type="entry name" value="J_domain-containing_protein"/>
</dbReference>
<feature type="region of interest" description="Disordered" evidence="4">
    <location>
        <begin position="446"/>
        <end position="512"/>
    </location>
</feature>
<keyword evidence="3" id="KW-0779">Telomere</keyword>